<comment type="caution">
    <text evidence="1">The sequence shown here is derived from an EMBL/GenBank/DDBJ whole genome shotgun (WGS) entry which is preliminary data.</text>
</comment>
<evidence type="ECO:0000313" key="2">
    <source>
        <dbReference type="Proteomes" id="UP001383192"/>
    </source>
</evidence>
<dbReference type="Gene3D" id="3.80.10.10">
    <property type="entry name" value="Ribonuclease Inhibitor"/>
    <property type="match status" value="1"/>
</dbReference>
<reference evidence="1 2" key="1">
    <citation type="submission" date="2024-01" db="EMBL/GenBank/DDBJ databases">
        <title>A draft genome for a cacao thread blight-causing isolate of Paramarasmius palmivorus.</title>
        <authorList>
            <person name="Baruah I.K."/>
            <person name="Bukari Y."/>
            <person name="Amoako-Attah I."/>
            <person name="Meinhardt L.W."/>
            <person name="Bailey B.A."/>
            <person name="Cohen S.P."/>
        </authorList>
    </citation>
    <scope>NUCLEOTIDE SEQUENCE [LARGE SCALE GENOMIC DNA]</scope>
    <source>
        <strain evidence="1 2">GH-12</strain>
    </source>
</reference>
<sequence length="443" mass="50621">MDKLPTKKLPVEIWDRSLRFNELKDTLRLRQVNKHFYELATKICFEKIDLGYKESLTPAQALRVLVVGSEIVLKNNDISRSVLYFTVHVPTYTQPFNNVISAGLGAMTRLLELDISLPSNQKNMPTDILGNAMLPFLHKFVYSGSLVEGAISFIIRHADTLRELDFFGDNDPRSSFSSIDGPVFAKLQSVAVPSQVFYVLIRCGMPALTKFVLLDTPKKLQPNDTLNVVQALSSHYNVGDNLEELQVQGKGYAEWLFNPISRWFPNIKELALVSEQIVPSHVEYLSEVLDMTQVVHNCAQMVRLTSLDWQFGGNYVGTDDWERGWESLLQLIKTSPTLTYITLPESGTWKRLGTDVLWMPAHYDPQQPTRFGYDWLIDYIKAGKYNQLDSFLALVDRELCSNLKSSEEQSFEEDIRFVRGFKATLSEKDVVQLCTLAWRLYLL</sequence>
<dbReference type="Proteomes" id="UP001383192">
    <property type="component" value="Unassembled WGS sequence"/>
</dbReference>
<organism evidence="1 2">
    <name type="scientific">Paramarasmius palmivorus</name>
    <dbReference type="NCBI Taxonomy" id="297713"/>
    <lineage>
        <taxon>Eukaryota</taxon>
        <taxon>Fungi</taxon>
        <taxon>Dikarya</taxon>
        <taxon>Basidiomycota</taxon>
        <taxon>Agaricomycotina</taxon>
        <taxon>Agaricomycetes</taxon>
        <taxon>Agaricomycetidae</taxon>
        <taxon>Agaricales</taxon>
        <taxon>Marasmiineae</taxon>
        <taxon>Marasmiaceae</taxon>
        <taxon>Paramarasmius</taxon>
    </lineage>
</organism>
<evidence type="ECO:0008006" key="3">
    <source>
        <dbReference type="Google" id="ProtNLM"/>
    </source>
</evidence>
<name>A0AAW0E8W2_9AGAR</name>
<proteinExistence type="predicted"/>
<protein>
    <recommendedName>
        <fullName evidence="3">F-box domain-containing protein</fullName>
    </recommendedName>
</protein>
<accession>A0AAW0E8W2</accession>
<keyword evidence="2" id="KW-1185">Reference proteome</keyword>
<dbReference type="InterPro" id="IPR032675">
    <property type="entry name" value="LRR_dom_sf"/>
</dbReference>
<dbReference type="SUPFAM" id="SSF52047">
    <property type="entry name" value="RNI-like"/>
    <property type="match status" value="1"/>
</dbReference>
<gene>
    <name evidence="1" type="ORF">VNI00_000719</name>
</gene>
<dbReference type="AlphaFoldDB" id="A0AAW0E8W2"/>
<dbReference type="EMBL" id="JAYKXP010000002">
    <property type="protein sequence ID" value="KAK7060984.1"/>
    <property type="molecule type" value="Genomic_DNA"/>
</dbReference>
<evidence type="ECO:0000313" key="1">
    <source>
        <dbReference type="EMBL" id="KAK7060984.1"/>
    </source>
</evidence>
<dbReference type="CDD" id="cd09917">
    <property type="entry name" value="F-box_SF"/>
    <property type="match status" value="1"/>
</dbReference>